<comment type="caution">
    <text evidence="8">The sequence shown here is derived from an EMBL/GenBank/DDBJ whole genome shotgun (WGS) entry which is preliminary data.</text>
</comment>
<dbReference type="GO" id="GO:0005524">
    <property type="term" value="F:ATP binding"/>
    <property type="evidence" value="ECO:0007669"/>
    <property type="project" value="UniProtKB-KW"/>
</dbReference>
<keyword evidence="7" id="KW-0460">Magnesium</keyword>
<evidence type="ECO:0000256" key="3">
    <source>
        <dbReference type="ARBA" id="ARBA00022694"/>
    </source>
</evidence>
<dbReference type="RefSeq" id="WP_217790182.1">
    <property type="nucleotide sequence ID" value="NZ_JAHSPG010000002.1"/>
</dbReference>
<dbReference type="NCBIfam" id="TIGR00150">
    <property type="entry name" value="T6A_YjeE"/>
    <property type="match status" value="1"/>
</dbReference>
<dbReference type="InterPro" id="IPR003442">
    <property type="entry name" value="T6A_TsaE"/>
</dbReference>
<keyword evidence="9" id="KW-1185">Reference proteome</keyword>
<dbReference type="PANTHER" id="PTHR33540:SF2">
    <property type="entry name" value="TRNA THREONYLCARBAMOYLADENOSINE BIOSYNTHESIS PROTEIN TSAE"/>
    <property type="match status" value="1"/>
</dbReference>
<dbReference type="GO" id="GO:0005737">
    <property type="term" value="C:cytoplasm"/>
    <property type="evidence" value="ECO:0007669"/>
    <property type="project" value="UniProtKB-SubCell"/>
</dbReference>
<evidence type="ECO:0000313" key="8">
    <source>
        <dbReference type="EMBL" id="MBV4356553.1"/>
    </source>
</evidence>
<dbReference type="Proteomes" id="UP000812270">
    <property type="component" value="Unassembled WGS sequence"/>
</dbReference>
<evidence type="ECO:0000256" key="4">
    <source>
        <dbReference type="ARBA" id="ARBA00022723"/>
    </source>
</evidence>
<dbReference type="GO" id="GO:0046872">
    <property type="term" value="F:metal ion binding"/>
    <property type="evidence" value="ECO:0007669"/>
    <property type="project" value="UniProtKB-KW"/>
</dbReference>
<evidence type="ECO:0000256" key="2">
    <source>
        <dbReference type="ARBA" id="ARBA00022490"/>
    </source>
</evidence>
<evidence type="ECO:0000256" key="5">
    <source>
        <dbReference type="ARBA" id="ARBA00022741"/>
    </source>
</evidence>
<keyword evidence="6" id="KW-0067">ATP-binding</keyword>
<accession>A0A9E2W3R1</accession>
<evidence type="ECO:0000256" key="1">
    <source>
        <dbReference type="ARBA" id="ARBA00004496"/>
    </source>
</evidence>
<dbReference type="PANTHER" id="PTHR33540">
    <property type="entry name" value="TRNA THREONYLCARBAMOYLADENOSINE BIOSYNTHESIS PROTEIN TSAE"/>
    <property type="match status" value="1"/>
</dbReference>
<keyword evidence="3" id="KW-0819">tRNA processing</keyword>
<keyword evidence="5" id="KW-0547">Nucleotide-binding</keyword>
<proteinExistence type="predicted"/>
<dbReference type="GO" id="GO:0002949">
    <property type="term" value="P:tRNA threonylcarbamoyladenosine modification"/>
    <property type="evidence" value="ECO:0007669"/>
    <property type="project" value="InterPro"/>
</dbReference>
<evidence type="ECO:0000256" key="7">
    <source>
        <dbReference type="ARBA" id="ARBA00022842"/>
    </source>
</evidence>
<keyword evidence="2" id="KW-0963">Cytoplasm</keyword>
<dbReference type="EMBL" id="JAHSPG010000002">
    <property type="protein sequence ID" value="MBV4356553.1"/>
    <property type="molecule type" value="Genomic_DNA"/>
</dbReference>
<reference evidence="8" key="1">
    <citation type="submission" date="2021-06" db="EMBL/GenBank/DDBJ databases">
        <authorList>
            <person name="Huq M.A."/>
        </authorList>
    </citation>
    <scope>NUCLEOTIDE SEQUENCE</scope>
    <source>
        <strain evidence="8">MAH-26</strain>
    </source>
</reference>
<gene>
    <name evidence="8" type="primary">tsaE</name>
    <name evidence="8" type="ORF">KTO63_05280</name>
</gene>
<sequence>MQQTFTLDELPVVAEKFWQENEGKKVFSFHGNMGAGKTTFITALAKAKNVKNTISSPTYSIINEYGYDNGKIYHMDLYRLKDTEEAIQAGVEDALYSGNICLVEWPERAVELFPDDNVNVYLEVVNDSTRNISIK</sequence>
<dbReference type="AlphaFoldDB" id="A0A9E2W3R1"/>
<keyword evidence="4" id="KW-0479">Metal-binding</keyword>
<name>A0A9E2W3R1_9BACT</name>
<dbReference type="Pfam" id="PF02367">
    <property type="entry name" value="TsaE"/>
    <property type="match status" value="1"/>
</dbReference>
<organism evidence="8 9">
    <name type="scientific">Pinibacter aurantiacus</name>
    <dbReference type="NCBI Taxonomy" id="2851599"/>
    <lineage>
        <taxon>Bacteria</taxon>
        <taxon>Pseudomonadati</taxon>
        <taxon>Bacteroidota</taxon>
        <taxon>Chitinophagia</taxon>
        <taxon>Chitinophagales</taxon>
        <taxon>Chitinophagaceae</taxon>
        <taxon>Pinibacter</taxon>
    </lineage>
</organism>
<protein>
    <submittedName>
        <fullName evidence="8">tRNA (Adenosine(37)-N6)-threonylcarbamoyltransferase complex ATPase subunit type 1 TsaE</fullName>
    </submittedName>
</protein>
<evidence type="ECO:0000256" key="6">
    <source>
        <dbReference type="ARBA" id="ARBA00022840"/>
    </source>
</evidence>
<comment type="subcellular location">
    <subcellularLocation>
        <location evidence="1">Cytoplasm</location>
    </subcellularLocation>
</comment>
<evidence type="ECO:0000313" key="9">
    <source>
        <dbReference type="Proteomes" id="UP000812270"/>
    </source>
</evidence>